<keyword evidence="3" id="KW-1185">Reference proteome</keyword>
<evidence type="ECO:0000313" key="1">
    <source>
        <dbReference type="EMBL" id="KFB53559.1"/>
    </source>
</evidence>
<reference evidence="1 3" key="1">
    <citation type="journal article" date="2014" name="BMC Genomics">
        <title>Genome sequence of Anopheles sinensis provides insight into genetics basis of mosquito competence for malaria parasites.</title>
        <authorList>
            <person name="Zhou D."/>
            <person name="Zhang D."/>
            <person name="Ding G."/>
            <person name="Shi L."/>
            <person name="Hou Q."/>
            <person name="Ye Y."/>
            <person name="Xu Y."/>
            <person name="Zhou H."/>
            <person name="Xiong C."/>
            <person name="Li S."/>
            <person name="Yu J."/>
            <person name="Hong S."/>
            <person name="Yu X."/>
            <person name="Zou P."/>
            <person name="Chen C."/>
            <person name="Chang X."/>
            <person name="Wang W."/>
            <person name="Lv Y."/>
            <person name="Sun Y."/>
            <person name="Ma L."/>
            <person name="Shen B."/>
            <person name="Zhu C."/>
        </authorList>
    </citation>
    <scope>NUCLEOTIDE SEQUENCE [LARGE SCALE GENOMIC DNA]</scope>
</reference>
<protein>
    <submittedName>
        <fullName evidence="1 2">Uncharacterized protein</fullName>
    </submittedName>
</protein>
<reference evidence="2" key="2">
    <citation type="submission" date="2020-05" db="UniProtKB">
        <authorList>
            <consortium name="EnsemblMetazoa"/>
        </authorList>
    </citation>
    <scope>IDENTIFICATION</scope>
</reference>
<dbReference type="EMBL" id="KE525420">
    <property type="protein sequence ID" value="KFB53559.1"/>
    <property type="molecule type" value="Genomic_DNA"/>
</dbReference>
<dbReference type="Proteomes" id="UP000030765">
    <property type="component" value="Unassembled WGS sequence"/>
</dbReference>
<dbReference type="VEuPathDB" id="VectorBase:ASIC021792"/>
<dbReference type="EnsemblMetazoa" id="ASIC021792-RA">
    <property type="protein sequence ID" value="ASIC021792-PA"/>
    <property type="gene ID" value="ASIC021792"/>
</dbReference>
<proteinExistence type="predicted"/>
<name>A0A084WTL5_ANOSI</name>
<evidence type="ECO:0000313" key="2">
    <source>
        <dbReference type="EnsemblMetazoa" id="ASIC021792-PA"/>
    </source>
</evidence>
<dbReference type="EMBL" id="ATLV01026900">
    <property type="status" value="NOT_ANNOTATED_CDS"/>
    <property type="molecule type" value="Genomic_DNA"/>
</dbReference>
<dbReference type="AlphaFoldDB" id="A0A084WTL5"/>
<accession>A0A084WTL5</accession>
<evidence type="ECO:0000313" key="3">
    <source>
        <dbReference type="Proteomes" id="UP000030765"/>
    </source>
</evidence>
<gene>
    <name evidence="1" type="ORF">ZHAS_00021792</name>
</gene>
<sequence length="77" mass="8619">MRLLHLRLGEGWDGGTLARIGTGRNRTQPTFAIPLLKAIAFDVVHLQHADILCSLRNGMHMHTEQPARGARGKRRPE</sequence>
<organism evidence="1">
    <name type="scientific">Anopheles sinensis</name>
    <name type="common">Mosquito</name>
    <dbReference type="NCBI Taxonomy" id="74873"/>
    <lineage>
        <taxon>Eukaryota</taxon>
        <taxon>Metazoa</taxon>
        <taxon>Ecdysozoa</taxon>
        <taxon>Arthropoda</taxon>
        <taxon>Hexapoda</taxon>
        <taxon>Insecta</taxon>
        <taxon>Pterygota</taxon>
        <taxon>Neoptera</taxon>
        <taxon>Endopterygota</taxon>
        <taxon>Diptera</taxon>
        <taxon>Nematocera</taxon>
        <taxon>Culicoidea</taxon>
        <taxon>Culicidae</taxon>
        <taxon>Anophelinae</taxon>
        <taxon>Anopheles</taxon>
    </lineage>
</organism>